<feature type="transmembrane region" description="Helical" evidence="1">
    <location>
        <begin position="109"/>
        <end position="134"/>
    </location>
</feature>
<organism evidence="2">
    <name type="scientific">marine sediment metagenome</name>
    <dbReference type="NCBI Taxonomy" id="412755"/>
    <lineage>
        <taxon>unclassified sequences</taxon>
        <taxon>metagenomes</taxon>
        <taxon>ecological metagenomes</taxon>
    </lineage>
</organism>
<comment type="caution">
    <text evidence="2">The sequence shown here is derived from an EMBL/GenBank/DDBJ whole genome shotgun (WGS) entry which is preliminary data.</text>
</comment>
<evidence type="ECO:0000256" key="1">
    <source>
        <dbReference type="SAM" id="Phobius"/>
    </source>
</evidence>
<evidence type="ECO:0000313" key="2">
    <source>
        <dbReference type="EMBL" id="GAH35930.1"/>
    </source>
</evidence>
<gene>
    <name evidence="2" type="ORF">S03H2_22331</name>
</gene>
<name>X1FTS3_9ZZZZ</name>
<proteinExistence type="predicted"/>
<sequence length="152" mass="17703">ENSKIFENPIDLGENFYDIKDMATTEKYVLDFLNFLYVVPIPVKEYLSKIQWADDWLIKDKTISIKYNESMGKAVEKIHEFSNSGFLLNTKLLTENGRRIYEYILEDKYISIVILTVFLLIASFFILGLGYLILKKTTLKAVDTKSKLLKNL</sequence>
<protein>
    <submittedName>
        <fullName evidence="2">Uncharacterized protein</fullName>
    </submittedName>
</protein>
<keyword evidence="1" id="KW-0812">Transmembrane</keyword>
<dbReference type="EMBL" id="BARU01012007">
    <property type="protein sequence ID" value="GAH35930.1"/>
    <property type="molecule type" value="Genomic_DNA"/>
</dbReference>
<reference evidence="2" key="1">
    <citation type="journal article" date="2014" name="Front. Microbiol.">
        <title>High frequency of phylogenetically diverse reductive dehalogenase-homologous genes in deep subseafloor sedimentary metagenomes.</title>
        <authorList>
            <person name="Kawai M."/>
            <person name="Futagami T."/>
            <person name="Toyoda A."/>
            <person name="Takaki Y."/>
            <person name="Nishi S."/>
            <person name="Hori S."/>
            <person name="Arai W."/>
            <person name="Tsubouchi T."/>
            <person name="Morono Y."/>
            <person name="Uchiyama I."/>
            <person name="Ito T."/>
            <person name="Fujiyama A."/>
            <person name="Inagaki F."/>
            <person name="Takami H."/>
        </authorList>
    </citation>
    <scope>NUCLEOTIDE SEQUENCE</scope>
    <source>
        <strain evidence="2">Expedition CK06-06</strain>
    </source>
</reference>
<keyword evidence="1" id="KW-0472">Membrane</keyword>
<keyword evidence="1" id="KW-1133">Transmembrane helix</keyword>
<dbReference type="AlphaFoldDB" id="X1FTS3"/>
<feature type="non-terminal residue" evidence="2">
    <location>
        <position position="1"/>
    </location>
</feature>
<accession>X1FTS3</accession>